<evidence type="ECO:0000313" key="2">
    <source>
        <dbReference type="EMBL" id="MBD2252485.1"/>
    </source>
</evidence>
<accession>A0ABR8BEW0</accession>
<dbReference type="Proteomes" id="UP000621307">
    <property type="component" value="Unassembled WGS sequence"/>
</dbReference>
<dbReference type="RefSeq" id="WP_190568070.1">
    <property type="nucleotide sequence ID" value="NZ_JACJQL010000018.1"/>
</dbReference>
<comment type="caution">
    <text evidence="2">The sequence shown here is derived from an EMBL/GenBank/DDBJ whole genome shotgun (WGS) entry which is preliminary data.</text>
</comment>
<sequence length="78" mass="8672">MKRVLGILQVSLLFSGVVMCATVTYAAINMATGQYKVEIAVNDKGLNIKSDIDKRECKIDLTHTQVLQGKDAEQKRFN</sequence>
<keyword evidence="1" id="KW-0732">Signal</keyword>
<name>A0ABR8BEW0_9NOSO</name>
<feature type="chain" id="PRO_5047327388" evidence="1">
    <location>
        <begin position="21"/>
        <end position="78"/>
    </location>
</feature>
<gene>
    <name evidence="2" type="ORF">H6G14_14390</name>
</gene>
<organism evidence="2 3">
    <name type="scientific">Nostoc parmelioides FACHB-3921</name>
    <dbReference type="NCBI Taxonomy" id="2692909"/>
    <lineage>
        <taxon>Bacteria</taxon>
        <taxon>Bacillati</taxon>
        <taxon>Cyanobacteriota</taxon>
        <taxon>Cyanophyceae</taxon>
        <taxon>Nostocales</taxon>
        <taxon>Nostocaceae</taxon>
        <taxon>Nostoc</taxon>
    </lineage>
</organism>
<protein>
    <submittedName>
        <fullName evidence="2">Uncharacterized protein</fullName>
    </submittedName>
</protein>
<keyword evidence="3" id="KW-1185">Reference proteome</keyword>
<feature type="signal peptide" evidence="1">
    <location>
        <begin position="1"/>
        <end position="20"/>
    </location>
</feature>
<evidence type="ECO:0000256" key="1">
    <source>
        <dbReference type="SAM" id="SignalP"/>
    </source>
</evidence>
<evidence type="ECO:0000313" key="3">
    <source>
        <dbReference type="Proteomes" id="UP000621307"/>
    </source>
</evidence>
<proteinExistence type="predicted"/>
<reference evidence="2 3" key="1">
    <citation type="journal article" date="2020" name="ISME J.">
        <title>Comparative genomics reveals insights into cyanobacterial evolution and habitat adaptation.</title>
        <authorList>
            <person name="Chen M.Y."/>
            <person name="Teng W.K."/>
            <person name="Zhao L."/>
            <person name="Hu C.X."/>
            <person name="Zhou Y.K."/>
            <person name="Han B.P."/>
            <person name="Song L.R."/>
            <person name="Shu W.S."/>
        </authorList>
    </citation>
    <scope>NUCLEOTIDE SEQUENCE [LARGE SCALE GENOMIC DNA]</scope>
    <source>
        <strain evidence="2 3">FACHB-3921</strain>
    </source>
</reference>
<dbReference type="EMBL" id="JACJQL010000018">
    <property type="protein sequence ID" value="MBD2252485.1"/>
    <property type="molecule type" value="Genomic_DNA"/>
</dbReference>